<dbReference type="SUPFAM" id="SSF53474">
    <property type="entry name" value="alpha/beta-Hydrolases"/>
    <property type="match status" value="1"/>
</dbReference>
<evidence type="ECO:0008006" key="3">
    <source>
        <dbReference type="Google" id="ProtNLM"/>
    </source>
</evidence>
<dbReference type="Gene3D" id="3.40.50.1820">
    <property type="entry name" value="alpha/beta hydrolase"/>
    <property type="match status" value="1"/>
</dbReference>
<proteinExistence type="predicted"/>
<evidence type="ECO:0000313" key="2">
    <source>
        <dbReference type="Proteomes" id="UP000532866"/>
    </source>
</evidence>
<organism evidence="1 2">
    <name type="scientific">Listeria booriae</name>
    <dbReference type="NCBI Taxonomy" id="1552123"/>
    <lineage>
        <taxon>Bacteria</taxon>
        <taxon>Bacillati</taxon>
        <taxon>Bacillota</taxon>
        <taxon>Bacilli</taxon>
        <taxon>Bacillales</taxon>
        <taxon>Listeriaceae</taxon>
        <taxon>Listeria</taxon>
    </lineage>
</organism>
<accession>A0A7X0TMP9</accession>
<sequence length="262" mass="30219">MIEILKHKGKRIIIKIYMFYAMLFEKKYHGEKCELRYLLFKKRKTKRLLVIFSSYPGKGQKARYNYVIKFSRLRTSRLYILDNFGPGEKGAYYLGENLDFYIEQDVYQLIESVRADLGVEKKHVVTCGSSKGGYAAIYFEGKYNYGASIAGAPQILLGDYLGIKEHQGIFRFIAGNYDEANREYLNNLLLQAVLAKKSANHISIHVSDQEGMYADHVKPFLSFTEQHDIALSLQLGTYTKHSLVGLYFPSFAIQAFQNFFEE</sequence>
<name>A0A7X0TMP9_9LIST</name>
<dbReference type="AlphaFoldDB" id="A0A7X0TMP9"/>
<gene>
    <name evidence="1" type="ORF">HB759_09045</name>
</gene>
<dbReference type="EMBL" id="JAAROL010000003">
    <property type="protein sequence ID" value="MBC1332081.1"/>
    <property type="molecule type" value="Genomic_DNA"/>
</dbReference>
<reference evidence="1 2" key="1">
    <citation type="submission" date="2020-03" db="EMBL/GenBank/DDBJ databases">
        <title>Soil Listeria distribution.</title>
        <authorList>
            <person name="Liao J."/>
            <person name="Wiedmann M."/>
        </authorList>
    </citation>
    <scope>NUCLEOTIDE SEQUENCE [LARGE SCALE GENOMIC DNA]</scope>
    <source>
        <strain evidence="1 2">FSL L7-1833</strain>
    </source>
</reference>
<evidence type="ECO:0000313" key="1">
    <source>
        <dbReference type="EMBL" id="MBC1332081.1"/>
    </source>
</evidence>
<protein>
    <recommendedName>
        <fullName evidence="3">Two component regulator three Y domain-containing protein</fullName>
    </recommendedName>
</protein>
<comment type="caution">
    <text evidence="1">The sequence shown here is derived from an EMBL/GenBank/DDBJ whole genome shotgun (WGS) entry which is preliminary data.</text>
</comment>
<dbReference type="InterPro" id="IPR029058">
    <property type="entry name" value="AB_hydrolase_fold"/>
</dbReference>
<dbReference type="Proteomes" id="UP000532866">
    <property type="component" value="Unassembled WGS sequence"/>
</dbReference>